<dbReference type="Proteomes" id="UP001219525">
    <property type="component" value="Unassembled WGS sequence"/>
</dbReference>
<dbReference type="EMBL" id="JARJCW010000108">
    <property type="protein sequence ID" value="KAJ7193436.1"/>
    <property type="molecule type" value="Genomic_DNA"/>
</dbReference>
<sequence length="314" mass="33258">MANLSPDGLPERDPTTEEPEGEGEGAPLRESCEAAERCTVPVADEETASPPDAPAVVRDAAGTTPAISTTTSAPAVARDVADTTTSTSTTTPPQGGADAAGSEQKLEMGVASCAPGTDTASSPLPDRRTRPPPPPTPPAMPQAVPDADPSRPGARGGTVDVPRHPARTTTAMAMTMNPQRPMLLPPKLLRKTPAYTTSAPGRAIRPLPAAARRTVARAASVLYRQILPSAARASADLEQDGDSTEEEDRATDPPSPERTPPPLHDGSLATASAGVRRPREAYDELDEEEEQRPKRRPLQRTYAYWNVFDSEQWR</sequence>
<feature type="compositionally biased region" description="Low complexity" evidence="1">
    <location>
        <begin position="48"/>
        <end position="75"/>
    </location>
</feature>
<keyword evidence="3" id="KW-1185">Reference proteome</keyword>
<gene>
    <name evidence="2" type="ORF">GGX14DRAFT_577228</name>
</gene>
<feature type="region of interest" description="Disordered" evidence="1">
    <location>
        <begin position="230"/>
        <end position="301"/>
    </location>
</feature>
<dbReference type="AlphaFoldDB" id="A0AAD6US29"/>
<evidence type="ECO:0000313" key="3">
    <source>
        <dbReference type="Proteomes" id="UP001219525"/>
    </source>
</evidence>
<feature type="compositionally biased region" description="Low complexity" evidence="1">
    <location>
        <begin position="167"/>
        <end position="185"/>
    </location>
</feature>
<feature type="region of interest" description="Disordered" evidence="1">
    <location>
        <begin position="1"/>
        <end position="185"/>
    </location>
</feature>
<proteinExistence type="predicted"/>
<name>A0AAD6US29_9AGAR</name>
<feature type="compositionally biased region" description="Pro residues" evidence="1">
    <location>
        <begin position="253"/>
        <end position="263"/>
    </location>
</feature>
<comment type="caution">
    <text evidence="2">The sequence shown here is derived from an EMBL/GenBank/DDBJ whole genome shotgun (WGS) entry which is preliminary data.</text>
</comment>
<accession>A0AAD6US29</accession>
<protein>
    <submittedName>
        <fullName evidence="2">Uncharacterized protein</fullName>
    </submittedName>
</protein>
<organism evidence="2 3">
    <name type="scientific">Mycena pura</name>
    <dbReference type="NCBI Taxonomy" id="153505"/>
    <lineage>
        <taxon>Eukaryota</taxon>
        <taxon>Fungi</taxon>
        <taxon>Dikarya</taxon>
        <taxon>Basidiomycota</taxon>
        <taxon>Agaricomycotina</taxon>
        <taxon>Agaricomycetes</taxon>
        <taxon>Agaricomycetidae</taxon>
        <taxon>Agaricales</taxon>
        <taxon>Marasmiineae</taxon>
        <taxon>Mycenaceae</taxon>
        <taxon>Mycena</taxon>
    </lineage>
</organism>
<evidence type="ECO:0000256" key="1">
    <source>
        <dbReference type="SAM" id="MobiDB-lite"/>
    </source>
</evidence>
<feature type="compositionally biased region" description="Acidic residues" evidence="1">
    <location>
        <begin position="237"/>
        <end position="249"/>
    </location>
</feature>
<feature type="compositionally biased region" description="Pro residues" evidence="1">
    <location>
        <begin position="131"/>
        <end position="140"/>
    </location>
</feature>
<reference evidence="2" key="1">
    <citation type="submission" date="2023-03" db="EMBL/GenBank/DDBJ databases">
        <title>Massive genome expansion in bonnet fungi (Mycena s.s.) driven by repeated elements and novel gene families across ecological guilds.</title>
        <authorList>
            <consortium name="Lawrence Berkeley National Laboratory"/>
            <person name="Harder C.B."/>
            <person name="Miyauchi S."/>
            <person name="Viragh M."/>
            <person name="Kuo A."/>
            <person name="Thoen E."/>
            <person name="Andreopoulos B."/>
            <person name="Lu D."/>
            <person name="Skrede I."/>
            <person name="Drula E."/>
            <person name="Henrissat B."/>
            <person name="Morin E."/>
            <person name="Kohler A."/>
            <person name="Barry K."/>
            <person name="LaButti K."/>
            <person name="Morin E."/>
            <person name="Salamov A."/>
            <person name="Lipzen A."/>
            <person name="Mereny Z."/>
            <person name="Hegedus B."/>
            <person name="Baldrian P."/>
            <person name="Stursova M."/>
            <person name="Weitz H."/>
            <person name="Taylor A."/>
            <person name="Grigoriev I.V."/>
            <person name="Nagy L.G."/>
            <person name="Martin F."/>
            <person name="Kauserud H."/>
        </authorList>
    </citation>
    <scope>NUCLEOTIDE SEQUENCE</scope>
    <source>
        <strain evidence="2">9144</strain>
    </source>
</reference>
<evidence type="ECO:0000313" key="2">
    <source>
        <dbReference type="EMBL" id="KAJ7193436.1"/>
    </source>
</evidence>